<proteinExistence type="predicted"/>
<name>A0A2P2PXT7_RHIMU</name>
<accession>A0A2P2PXT7</accession>
<evidence type="ECO:0000313" key="1">
    <source>
        <dbReference type="EMBL" id="MBX59505.1"/>
    </source>
</evidence>
<sequence length="25" mass="2487">MMGGSSGKLRFEGTAASIAGVTTKE</sequence>
<reference evidence="1" key="1">
    <citation type="submission" date="2018-02" db="EMBL/GenBank/DDBJ databases">
        <title>Rhizophora mucronata_Transcriptome.</title>
        <authorList>
            <person name="Meera S.P."/>
            <person name="Sreeshan A."/>
            <person name="Augustine A."/>
        </authorList>
    </citation>
    <scope>NUCLEOTIDE SEQUENCE</scope>
    <source>
        <tissue evidence="1">Leaf</tissue>
    </source>
</reference>
<dbReference type="EMBL" id="GGEC01079021">
    <property type="protein sequence ID" value="MBX59505.1"/>
    <property type="molecule type" value="Transcribed_RNA"/>
</dbReference>
<dbReference type="AlphaFoldDB" id="A0A2P2PXT7"/>
<organism evidence="1">
    <name type="scientific">Rhizophora mucronata</name>
    <name type="common">Asiatic mangrove</name>
    <dbReference type="NCBI Taxonomy" id="61149"/>
    <lineage>
        <taxon>Eukaryota</taxon>
        <taxon>Viridiplantae</taxon>
        <taxon>Streptophyta</taxon>
        <taxon>Embryophyta</taxon>
        <taxon>Tracheophyta</taxon>
        <taxon>Spermatophyta</taxon>
        <taxon>Magnoliopsida</taxon>
        <taxon>eudicotyledons</taxon>
        <taxon>Gunneridae</taxon>
        <taxon>Pentapetalae</taxon>
        <taxon>rosids</taxon>
        <taxon>fabids</taxon>
        <taxon>Malpighiales</taxon>
        <taxon>Rhizophoraceae</taxon>
        <taxon>Rhizophora</taxon>
    </lineage>
</organism>
<protein>
    <submittedName>
        <fullName evidence="1">Uncharacterized protein</fullName>
    </submittedName>
</protein>